<keyword evidence="4" id="KW-1185">Reference proteome</keyword>
<dbReference type="InterPro" id="IPR006600">
    <property type="entry name" value="HTH_CenpB_DNA-bd_dom"/>
</dbReference>
<reference evidence="3" key="1">
    <citation type="submission" date="2021-06" db="EMBL/GenBank/DDBJ databases">
        <authorList>
            <person name="Kallberg Y."/>
            <person name="Tangrot J."/>
            <person name="Rosling A."/>
        </authorList>
    </citation>
    <scope>NUCLEOTIDE SEQUENCE</scope>
    <source>
        <strain evidence="3">IA702</strain>
    </source>
</reference>
<dbReference type="PROSITE" id="PS51253">
    <property type="entry name" value="HTH_CENPB"/>
    <property type="match status" value="1"/>
</dbReference>
<proteinExistence type="predicted"/>
<comment type="caution">
    <text evidence="3">The sequence shown here is derived from an EMBL/GenBank/DDBJ whole genome shotgun (WGS) entry which is preliminary data.</text>
</comment>
<sequence>MHLTGLRWRLKASRMPKHLQLISDQIGNNTFRFNEVEKYLEVFELLYALVSALEEQAHRLKGLKLTSFTDDAPTIREWLDRSVTYPELEQALKEFVLMRQHQTVLSDAILIERAKTLANGLGIPEGALNFSVGWLQKFKIRNSIHQIKLQGEGASVNLSIVAEALPQLHEICINYPPERIYNMDETGLFYR</sequence>
<protein>
    <submittedName>
        <fullName evidence="3">3529_t:CDS:1</fullName>
    </submittedName>
</protein>
<dbReference type="SMART" id="SM00674">
    <property type="entry name" value="CENPB"/>
    <property type="match status" value="1"/>
</dbReference>
<dbReference type="PANTHER" id="PTHR19303:SF73">
    <property type="entry name" value="PROTEIN PDC2"/>
    <property type="match status" value="1"/>
</dbReference>
<evidence type="ECO:0000256" key="1">
    <source>
        <dbReference type="ARBA" id="ARBA00023125"/>
    </source>
</evidence>
<gene>
    <name evidence="3" type="ORF">POCULU_LOCUS3167</name>
</gene>
<dbReference type="AlphaFoldDB" id="A0A9N9F6H8"/>
<dbReference type="Proteomes" id="UP000789572">
    <property type="component" value="Unassembled WGS sequence"/>
</dbReference>
<dbReference type="SUPFAM" id="SSF46689">
    <property type="entry name" value="Homeodomain-like"/>
    <property type="match status" value="1"/>
</dbReference>
<evidence type="ECO:0000313" key="3">
    <source>
        <dbReference type="EMBL" id="CAG8512941.1"/>
    </source>
</evidence>
<organism evidence="3 4">
    <name type="scientific">Paraglomus occultum</name>
    <dbReference type="NCBI Taxonomy" id="144539"/>
    <lineage>
        <taxon>Eukaryota</taxon>
        <taxon>Fungi</taxon>
        <taxon>Fungi incertae sedis</taxon>
        <taxon>Mucoromycota</taxon>
        <taxon>Glomeromycotina</taxon>
        <taxon>Glomeromycetes</taxon>
        <taxon>Paraglomerales</taxon>
        <taxon>Paraglomeraceae</taxon>
        <taxon>Paraglomus</taxon>
    </lineage>
</organism>
<dbReference type="InterPro" id="IPR009057">
    <property type="entry name" value="Homeodomain-like_sf"/>
</dbReference>
<dbReference type="GO" id="GO:0005634">
    <property type="term" value="C:nucleus"/>
    <property type="evidence" value="ECO:0007669"/>
    <property type="project" value="TreeGrafter"/>
</dbReference>
<dbReference type="OrthoDB" id="2433378at2759"/>
<dbReference type="PANTHER" id="PTHR19303">
    <property type="entry name" value="TRANSPOSON"/>
    <property type="match status" value="1"/>
</dbReference>
<feature type="domain" description="HTH CENPB-type" evidence="2">
    <location>
        <begin position="76"/>
        <end position="148"/>
    </location>
</feature>
<dbReference type="Gene3D" id="1.10.10.60">
    <property type="entry name" value="Homeodomain-like"/>
    <property type="match status" value="1"/>
</dbReference>
<evidence type="ECO:0000313" key="4">
    <source>
        <dbReference type="Proteomes" id="UP000789572"/>
    </source>
</evidence>
<evidence type="ECO:0000259" key="2">
    <source>
        <dbReference type="PROSITE" id="PS51253"/>
    </source>
</evidence>
<dbReference type="InterPro" id="IPR050863">
    <property type="entry name" value="CenT-Element_Derived"/>
</dbReference>
<keyword evidence="1" id="KW-0238">DNA-binding</keyword>
<dbReference type="GO" id="GO:0003677">
    <property type="term" value="F:DNA binding"/>
    <property type="evidence" value="ECO:0007669"/>
    <property type="project" value="UniProtKB-KW"/>
</dbReference>
<dbReference type="Pfam" id="PF03221">
    <property type="entry name" value="HTH_Tnp_Tc5"/>
    <property type="match status" value="1"/>
</dbReference>
<accession>A0A9N9F6H8</accession>
<dbReference type="EMBL" id="CAJVPJ010000334">
    <property type="protein sequence ID" value="CAG8512941.1"/>
    <property type="molecule type" value="Genomic_DNA"/>
</dbReference>
<name>A0A9N9F6H8_9GLOM</name>